<dbReference type="HOGENOM" id="CLU_111573_1_0_9"/>
<dbReference type="Pfam" id="PF01471">
    <property type="entry name" value="PG_binding_1"/>
    <property type="match status" value="2"/>
</dbReference>
<dbReference type="SUPFAM" id="SSF47090">
    <property type="entry name" value="PGBD-like"/>
    <property type="match status" value="2"/>
</dbReference>
<reference evidence="2" key="2">
    <citation type="submission" date="2010-03" db="EMBL/GenBank/DDBJ databases">
        <authorList>
            <person name="Pajon A."/>
        </authorList>
    </citation>
    <scope>NUCLEOTIDE SEQUENCE</scope>
    <source>
        <strain evidence="2">Type strain: 18P13</strain>
    </source>
</reference>
<accession>D4LFJ1</accession>
<protein>
    <submittedName>
        <fullName evidence="2">Putative peptidoglycan-binding domain-containing protein</fullName>
    </submittedName>
</protein>
<evidence type="ECO:0000259" key="1">
    <source>
        <dbReference type="Pfam" id="PF01471"/>
    </source>
</evidence>
<dbReference type="EMBL" id="FP929052">
    <property type="protein sequence ID" value="CBL18386.1"/>
    <property type="molecule type" value="Genomic_DNA"/>
</dbReference>
<organism evidence="2 3">
    <name type="scientific">Ruminococcus champanellensis (strain DSM 18848 / JCM 17042 / KCTC 15320 / 18P13)</name>
    <dbReference type="NCBI Taxonomy" id="213810"/>
    <lineage>
        <taxon>Bacteria</taxon>
        <taxon>Bacillati</taxon>
        <taxon>Bacillota</taxon>
        <taxon>Clostridia</taxon>
        <taxon>Eubacteriales</taxon>
        <taxon>Oscillospiraceae</taxon>
        <taxon>Ruminococcus</taxon>
    </lineage>
</organism>
<proteinExistence type="predicted"/>
<dbReference type="STRING" id="213810.RUM_23980"/>
<sequence length="165" mass="18165">MPYTEAQKRSHIHEIQSYLYILATQDARIPTVTPDGIYGPRTVSAVQAFQKIYNLPATGEVNRATWDAIVRAYRKQTAEPDALNVFPSAGYVLREGDSGTLVYIVQAMLNDIGSRYDNLAPVAINGSFNAATTNAIRGVQQAADLPQTGAVDRDTWNWMVTAVQF</sequence>
<gene>
    <name evidence="2" type="ordered locus">RUM_23980</name>
</gene>
<dbReference type="PATRIC" id="fig|213810.4.peg.2294"/>
<dbReference type="InterPro" id="IPR002477">
    <property type="entry name" value="Peptidoglycan-bd-like"/>
</dbReference>
<evidence type="ECO:0000313" key="3">
    <source>
        <dbReference type="Proteomes" id="UP000007054"/>
    </source>
</evidence>
<dbReference type="AlphaFoldDB" id="D4LFJ1"/>
<dbReference type="BioCyc" id="RCHA213810:RUM_RS11670-MONOMER"/>
<feature type="domain" description="Peptidoglycan binding-like" evidence="1">
    <location>
        <begin position="11"/>
        <end position="69"/>
    </location>
</feature>
<feature type="domain" description="Peptidoglycan binding-like" evidence="1">
    <location>
        <begin position="99"/>
        <end position="159"/>
    </location>
</feature>
<reference evidence="2" key="1">
    <citation type="submission" date="2010-03" db="EMBL/GenBank/DDBJ databases">
        <title>The genome sequence of Ruminococcus sp. 18P13.</title>
        <authorList>
            <consortium name="metaHIT consortium -- http://www.metahit.eu/"/>
            <person name="Pajon A."/>
            <person name="Turner K."/>
            <person name="Parkhill J."/>
            <person name="Bernalier A."/>
        </authorList>
    </citation>
    <scope>NUCLEOTIDE SEQUENCE [LARGE SCALE GENOMIC DNA]</scope>
    <source>
        <strain evidence="2">Type strain: 18P13</strain>
    </source>
</reference>
<dbReference type="GeneID" id="83157037"/>
<name>D4LFJ1_RUMC1</name>
<dbReference type="Proteomes" id="UP000007054">
    <property type="component" value="Chromosome"/>
</dbReference>
<keyword evidence="3" id="KW-1185">Reference proteome</keyword>
<dbReference type="InterPro" id="IPR036365">
    <property type="entry name" value="PGBD-like_sf"/>
</dbReference>
<dbReference type="InterPro" id="IPR036366">
    <property type="entry name" value="PGBDSf"/>
</dbReference>
<dbReference type="Gene3D" id="1.10.101.10">
    <property type="entry name" value="PGBD-like superfamily/PGBD"/>
    <property type="match status" value="2"/>
</dbReference>
<evidence type="ECO:0000313" key="2">
    <source>
        <dbReference type="EMBL" id="CBL18386.1"/>
    </source>
</evidence>
<dbReference type="OrthoDB" id="1859318at2"/>
<dbReference type="RefSeq" id="WP_015559292.1">
    <property type="nucleotide sequence ID" value="NC_021039.1"/>
</dbReference>
<dbReference type="KEGG" id="rch:RUM_23980"/>